<dbReference type="SUPFAM" id="SSF55486">
    <property type="entry name" value="Metalloproteases ('zincins'), catalytic domain"/>
    <property type="match status" value="1"/>
</dbReference>
<dbReference type="EMBL" id="SJPQ01000002">
    <property type="protein sequence ID" value="TWT88660.1"/>
    <property type="molecule type" value="Genomic_DNA"/>
</dbReference>
<dbReference type="InterPro" id="IPR006026">
    <property type="entry name" value="Peptidase_Metallo"/>
</dbReference>
<evidence type="ECO:0000256" key="7">
    <source>
        <dbReference type="ARBA" id="ARBA00022833"/>
    </source>
</evidence>
<feature type="domain" description="Peptidase metallopeptidase" evidence="9">
    <location>
        <begin position="84"/>
        <end position="272"/>
    </location>
</feature>
<evidence type="ECO:0000256" key="4">
    <source>
        <dbReference type="ARBA" id="ARBA00022723"/>
    </source>
</evidence>
<dbReference type="Proteomes" id="UP000315440">
    <property type="component" value="Unassembled WGS sequence"/>
</dbReference>
<evidence type="ECO:0000256" key="2">
    <source>
        <dbReference type="ARBA" id="ARBA00010370"/>
    </source>
</evidence>
<dbReference type="PANTHER" id="PTHR10201:SF291">
    <property type="entry name" value="MATRIX METALLOPROTEINASE 1, ISOFORM C-RELATED"/>
    <property type="match status" value="1"/>
</dbReference>
<organism evidence="10 11">
    <name type="scientific">Pseudobythopirellula maris</name>
    <dbReference type="NCBI Taxonomy" id="2527991"/>
    <lineage>
        <taxon>Bacteria</taxon>
        <taxon>Pseudomonadati</taxon>
        <taxon>Planctomycetota</taxon>
        <taxon>Planctomycetia</taxon>
        <taxon>Pirellulales</taxon>
        <taxon>Lacipirellulaceae</taxon>
        <taxon>Pseudobythopirellula</taxon>
    </lineage>
</organism>
<protein>
    <submittedName>
        <fullName evidence="10">Matrixin</fullName>
    </submittedName>
</protein>
<keyword evidence="6" id="KW-0378">Hydrolase</keyword>
<dbReference type="Gene3D" id="3.40.390.10">
    <property type="entry name" value="Collagenase (Catalytic Domain)"/>
    <property type="match status" value="1"/>
</dbReference>
<dbReference type="RefSeq" id="WP_146399904.1">
    <property type="nucleotide sequence ID" value="NZ_SJPQ01000002.1"/>
</dbReference>
<dbReference type="Pfam" id="PF00413">
    <property type="entry name" value="Peptidase_M10"/>
    <property type="match status" value="1"/>
</dbReference>
<comment type="cofactor">
    <cofactor evidence="1">
        <name>Zn(2+)</name>
        <dbReference type="ChEBI" id="CHEBI:29105"/>
    </cofactor>
</comment>
<evidence type="ECO:0000256" key="1">
    <source>
        <dbReference type="ARBA" id="ARBA00001947"/>
    </source>
</evidence>
<dbReference type="GO" id="GO:0004222">
    <property type="term" value="F:metalloendopeptidase activity"/>
    <property type="evidence" value="ECO:0007669"/>
    <property type="project" value="InterPro"/>
</dbReference>
<dbReference type="InterPro" id="IPR001818">
    <property type="entry name" value="Pept_M10_metallopeptidase"/>
</dbReference>
<evidence type="ECO:0000313" key="10">
    <source>
        <dbReference type="EMBL" id="TWT88660.1"/>
    </source>
</evidence>
<dbReference type="GO" id="GO:0008270">
    <property type="term" value="F:zinc ion binding"/>
    <property type="evidence" value="ECO:0007669"/>
    <property type="project" value="InterPro"/>
</dbReference>
<dbReference type="GO" id="GO:0005615">
    <property type="term" value="C:extracellular space"/>
    <property type="evidence" value="ECO:0007669"/>
    <property type="project" value="TreeGrafter"/>
</dbReference>
<dbReference type="InterPro" id="IPR024079">
    <property type="entry name" value="MetalloPept_cat_dom_sf"/>
</dbReference>
<dbReference type="PRINTS" id="PR00138">
    <property type="entry name" value="MATRIXIN"/>
</dbReference>
<dbReference type="GO" id="GO:0031012">
    <property type="term" value="C:extracellular matrix"/>
    <property type="evidence" value="ECO:0007669"/>
    <property type="project" value="InterPro"/>
</dbReference>
<reference evidence="10 11" key="1">
    <citation type="submission" date="2019-02" db="EMBL/GenBank/DDBJ databases">
        <title>Deep-cultivation of Planctomycetes and their phenomic and genomic characterization uncovers novel biology.</title>
        <authorList>
            <person name="Wiegand S."/>
            <person name="Jogler M."/>
            <person name="Boedeker C."/>
            <person name="Pinto D."/>
            <person name="Vollmers J."/>
            <person name="Rivas-Marin E."/>
            <person name="Kohn T."/>
            <person name="Peeters S.H."/>
            <person name="Heuer A."/>
            <person name="Rast P."/>
            <person name="Oberbeckmann S."/>
            <person name="Bunk B."/>
            <person name="Jeske O."/>
            <person name="Meyerdierks A."/>
            <person name="Storesund J.E."/>
            <person name="Kallscheuer N."/>
            <person name="Luecker S."/>
            <person name="Lage O.M."/>
            <person name="Pohl T."/>
            <person name="Merkel B.J."/>
            <person name="Hornburger P."/>
            <person name="Mueller R.-W."/>
            <person name="Bruemmer F."/>
            <person name="Labrenz M."/>
            <person name="Spormann A.M."/>
            <person name="Op Den Camp H."/>
            <person name="Overmann J."/>
            <person name="Amann R."/>
            <person name="Jetten M.S.M."/>
            <person name="Mascher T."/>
            <person name="Medema M.H."/>
            <person name="Devos D.P."/>
            <person name="Kaster A.-K."/>
            <person name="Ovreas L."/>
            <person name="Rohde M."/>
            <person name="Galperin M.Y."/>
            <person name="Jogler C."/>
        </authorList>
    </citation>
    <scope>NUCLEOTIDE SEQUENCE [LARGE SCALE GENOMIC DNA]</scope>
    <source>
        <strain evidence="10 11">Mal64</strain>
    </source>
</reference>
<keyword evidence="11" id="KW-1185">Reference proteome</keyword>
<accession>A0A5C5ZNA6</accession>
<comment type="similarity">
    <text evidence="2">Belongs to the peptidase M10A family.</text>
</comment>
<evidence type="ECO:0000259" key="9">
    <source>
        <dbReference type="SMART" id="SM00235"/>
    </source>
</evidence>
<keyword evidence="4" id="KW-0479">Metal-binding</keyword>
<keyword evidence="7" id="KW-0862">Zinc</keyword>
<dbReference type="SMART" id="SM00235">
    <property type="entry name" value="ZnMc"/>
    <property type="match status" value="1"/>
</dbReference>
<dbReference type="InterPro" id="IPR021190">
    <property type="entry name" value="Pept_M10A"/>
</dbReference>
<evidence type="ECO:0000256" key="5">
    <source>
        <dbReference type="ARBA" id="ARBA00022729"/>
    </source>
</evidence>
<evidence type="ECO:0000256" key="8">
    <source>
        <dbReference type="ARBA" id="ARBA00023049"/>
    </source>
</evidence>
<evidence type="ECO:0000256" key="3">
    <source>
        <dbReference type="ARBA" id="ARBA00022670"/>
    </source>
</evidence>
<evidence type="ECO:0000313" key="11">
    <source>
        <dbReference type="Proteomes" id="UP000315440"/>
    </source>
</evidence>
<keyword evidence="8" id="KW-0482">Metalloprotease</keyword>
<keyword evidence="3" id="KW-0645">Protease</keyword>
<proteinExistence type="inferred from homology"/>
<keyword evidence="5" id="KW-0732">Signal</keyword>
<comment type="caution">
    <text evidence="10">The sequence shown here is derived from an EMBL/GenBank/DDBJ whole genome shotgun (WGS) entry which is preliminary data.</text>
</comment>
<dbReference type="OrthoDB" id="289794at2"/>
<evidence type="ECO:0000256" key="6">
    <source>
        <dbReference type="ARBA" id="ARBA00022801"/>
    </source>
</evidence>
<gene>
    <name evidence="10" type="ORF">Mal64_21470</name>
</gene>
<dbReference type="PANTHER" id="PTHR10201">
    <property type="entry name" value="MATRIX METALLOPROTEINASE"/>
    <property type="match status" value="1"/>
</dbReference>
<dbReference type="GO" id="GO:0006508">
    <property type="term" value="P:proteolysis"/>
    <property type="evidence" value="ECO:0007669"/>
    <property type="project" value="UniProtKB-KW"/>
</dbReference>
<sequence>MRFPFLLLAGVALSIGALTWGVRHSAPECCPTNCAQREAPIACSEAAHGACVARLDGGGYSCTMYAPGYVPPRSHNNTFVVQNPEWKWPQVAPGTPITLTYSYSNLLDGEFSDSMSESQIRAAVEEALGLWAEQTVVTFQEVDDRGPPVRQFDRSYFAWRRPNLRFGHHPIDTPGATLAHAYFPYSARDGLAGDLHFDSADSWVLGDDPSGFDFLEVCVHEIGHALGLGHEPSPPGGVQAVMNPFYAGRYNGLGSAFLLPDDVDGIRTIYGEDILLQAIFGAPADDVLAAAEVFGYRPSPRALRPLSGVVRGR</sequence>
<dbReference type="GO" id="GO:0030198">
    <property type="term" value="P:extracellular matrix organization"/>
    <property type="evidence" value="ECO:0007669"/>
    <property type="project" value="TreeGrafter"/>
</dbReference>
<dbReference type="GO" id="GO:0030574">
    <property type="term" value="P:collagen catabolic process"/>
    <property type="evidence" value="ECO:0007669"/>
    <property type="project" value="TreeGrafter"/>
</dbReference>
<dbReference type="AlphaFoldDB" id="A0A5C5ZNA6"/>
<name>A0A5C5ZNA6_9BACT</name>